<dbReference type="EMBL" id="WTXG01000001">
    <property type="protein sequence ID" value="KAI0308354.1"/>
    <property type="molecule type" value="Genomic_DNA"/>
</dbReference>
<dbReference type="PANTHER" id="PTHR33840">
    <property type="match status" value="1"/>
</dbReference>
<evidence type="ECO:0000256" key="1">
    <source>
        <dbReference type="SAM" id="MobiDB-lite"/>
    </source>
</evidence>
<evidence type="ECO:0000259" key="2">
    <source>
        <dbReference type="Pfam" id="PF09994"/>
    </source>
</evidence>
<feature type="region of interest" description="Disordered" evidence="1">
    <location>
        <begin position="247"/>
        <end position="270"/>
    </location>
</feature>
<dbReference type="InterPro" id="IPR018712">
    <property type="entry name" value="Tle1-like_cat"/>
</dbReference>
<comment type="caution">
    <text evidence="3">The sequence shown here is derived from an EMBL/GenBank/DDBJ whole genome shotgun (WGS) entry which is preliminary data.</text>
</comment>
<keyword evidence="4" id="KW-1185">Reference proteome</keyword>
<feature type="domain" description="T6SS Phospholipase effector Tle1-like catalytic" evidence="2">
    <location>
        <begin position="1"/>
        <end position="214"/>
    </location>
</feature>
<dbReference type="AlphaFoldDB" id="A0AAD4QUL2"/>
<organism evidence="3 4">
    <name type="scientific">Multifurca ochricompacta</name>
    <dbReference type="NCBI Taxonomy" id="376703"/>
    <lineage>
        <taxon>Eukaryota</taxon>
        <taxon>Fungi</taxon>
        <taxon>Dikarya</taxon>
        <taxon>Basidiomycota</taxon>
        <taxon>Agaricomycotina</taxon>
        <taxon>Agaricomycetes</taxon>
        <taxon>Russulales</taxon>
        <taxon>Russulaceae</taxon>
        <taxon>Multifurca</taxon>
    </lineage>
</organism>
<feature type="compositionally biased region" description="Low complexity" evidence="1">
    <location>
        <begin position="260"/>
        <end position="270"/>
    </location>
</feature>
<dbReference type="Proteomes" id="UP001203297">
    <property type="component" value="Unassembled WGS sequence"/>
</dbReference>
<protein>
    <recommendedName>
        <fullName evidence="2">T6SS Phospholipase effector Tle1-like catalytic domain-containing protein</fullName>
    </recommendedName>
</protein>
<proteinExistence type="predicted"/>
<dbReference type="PANTHER" id="PTHR33840:SF2">
    <property type="entry name" value="TLE1 PHOSPHOLIPASE DOMAIN-CONTAINING PROTEIN"/>
    <property type="match status" value="1"/>
</dbReference>
<accession>A0AAD4QUL2</accession>
<dbReference type="Pfam" id="PF09994">
    <property type="entry name" value="T6SS_Tle1-like_cat"/>
    <property type="match status" value="1"/>
</dbReference>
<sequence length="355" mass="40000">MDGYKFLMQNYDVGDKVCLFGFSRGAYTARALAGMLHKVGLLSKDNIEQIPFAYQLYTSTKPEDITLAEGFKATFSRQVPIDFLGVWDTVASVGVIMGKSLPFVDVNTTIRVFRHALSLDEHRTKFRPNLYHRSNARQAVTKGRGIRHLFQRNKAKVVTEPTVGNIQGGEDELYEADAKEVWFVGCHADVGGGVAPDTAPHALANIPLRWMIQEIVLAECSILFDFDAFARWNLPITLGQHYPPLSVDAADKSGNGTETSPPDSDQQDAQDVVQPITDQLTKIPAWWLLEIIPTSFTYQNSENKWVTRWSFHLGRGRWVPKNPLFHKSVKTRMDDSTLKYKPRAQYTKGTETYVS</sequence>
<gene>
    <name evidence="3" type="ORF">B0F90DRAFT_1682100</name>
</gene>
<evidence type="ECO:0000313" key="3">
    <source>
        <dbReference type="EMBL" id="KAI0308354.1"/>
    </source>
</evidence>
<name>A0AAD4QUL2_9AGAM</name>
<reference evidence="3" key="1">
    <citation type="journal article" date="2022" name="New Phytol.">
        <title>Evolutionary transition to the ectomycorrhizal habit in the genomes of a hyperdiverse lineage of mushroom-forming fungi.</title>
        <authorList>
            <person name="Looney B."/>
            <person name="Miyauchi S."/>
            <person name="Morin E."/>
            <person name="Drula E."/>
            <person name="Courty P.E."/>
            <person name="Kohler A."/>
            <person name="Kuo A."/>
            <person name="LaButti K."/>
            <person name="Pangilinan J."/>
            <person name="Lipzen A."/>
            <person name="Riley R."/>
            <person name="Andreopoulos W."/>
            <person name="He G."/>
            <person name="Johnson J."/>
            <person name="Nolan M."/>
            <person name="Tritt A."/>
            <person name="Barry K.W."/>
            <person name="Grigoriev I.V."/>
            <person name="Nagy L.G."/>
            <person name="Hibbett D."/>
            <person name="Henrissat B."/>
            <person name="Matheny P.B."/>
            <person name="Labbe J."/>
            <person name="Martin F.M."/>
        </authorList>
    </citation>
    <scope>NUCLEOTIDE SEQUENCE</scope>
    <source>
        <strain evidence="3">BPL690</strain>
    </source>
</reference>
<evidence type="ECO:0000313" key="4">
    <source>
        <dbReference type="Proteomes" id="UP001203297"/>
    </source>
</evidence>